<feature type="compositionally biased region" description="Low complexity" evidence="1">
    <location>
        <begin position="92"/>
        <end position="105"/>
    </location>
</feature>
<feature type="compositionally biased region" description="Pro residues" evidence="1">
    <location>
        <begin position="40"/>
        <end position="56"/>
    </location>
</feature>
<organism evidence="2 3">
    <name type="scientific">Lophiostoma macrostomum CBS 122681</name>
    <dbReference type="NCBI Taxonomy" id="1314788"/>
    <lineage>
        <taxon>Eukaryota</taxon>
        <taxon>Fungi</taxon>
        <taxon>Dikarya</taxon>
        <taxon>Ascomycota</taxon>
        <taxon>Pezizomycotina</taxon>
        <taxon>Dothideomycetes</taxon>
        <taxon>Pleosporomycetidae</taxon>
        <taxon>Pleosporales</taxon>
        <taxon>Lophiostomataceae</taxon>
        <taxon>Lophiostoma</taxon>
    </lineage>
</organism>
<dbReference type="EMBL" id="MU004450">
    <property type="protein sequence ID" value="KAF2650573.1"/>
    <property type="molecule type" value="Genomic_DNA"/>
</dbReference>
<sequence>MCWHNLTQHSGCGHIGEAHHEPWTLCPQALERLEANRGPSSPPFIPPQIQPAPPTRLPTTSKTRKLTRTISDAVRSNPKRGAEPRSVSGPNISRSSTSSMPTISSYRDLPDHVLERVKCTGSEINERTQVDASAGGKRMNVCKDCKASIKDMCAMLDMYNKNGSIKGTAAFRKFLQNSVGDVEKDVGDGRFDSGALQGYRYDG</sequence>
<reference evidence="2" key="1">
    <citation type="journal article" date="2020" name="Stud. Mycol.">
        <title>101 Dothideomycetes genomes: a test case for predicting lifestyles and emergence of pathogens.</title>
        <authorList>
            <person name="Haridas S."/>
            <person name="Albert R."/>
            <person name="Binder M."/>
            <person name="Bloem J."/>
            <person name="Labutti K."/>
            <person name="Salamov A."/>
            <person name="Andreopoulos B."/>
            <person name="Baker S."/>
            <person name="Barry K."/>
            <person name="Bills G."/>
            <person name="Bluhm B."/>
            <person name="Cannon C."/>
            <person name="Castanera R."/>
            <person name="Culley D."/>
            <person name="Daum C."/>
            <person name="Ezra D."/>
            <person name="Gonzalez J."/>
            <person name="Henrissat B."/>
            <person name="Kuo A."/>
            <person name="Liang C."/>
            <person name="Lipzen A."/>
            <person name="Lutzoni F."/>
            <person name="Magnuson J."/>
            <person name="Mondo S."/>
            <person name="Nolan M."/>
            <person name="Ohm R."/>
            <person name="Pangilinan J."/>
            <person name="Park H.-J."/>
            <person name="Ramirez L."/>
            <person name="Alfaro M."/>
            <person name="Sun H."/>
            <person name="Tritt A."/>
            <person name="Yoshinaga Y."/>
            <person name="Zwiers L.-H."/>
            <person name="Turgeon B."/>
            <person name="Goodwin S."/>
            <person name="Spatafora J."/>
            <person name="Crous P."/>
            <person name="Grigoriev I."/>
        </authorList>
    </citation>
    <scope>NUCLEOTIDE SEQUENCE</scope>
    <source>
        <strain evidence="2">CBS 122681</strain>
    </source>
</reference>
<dbReference type="AlphaFoldDB" id="A0A6A6SVF0"/>
<feature type="region of interest" description="Disordered" evidence="1">
    <location>
        <begin position="35"/>
        <end position="105"/>
    </location>
</feature>
<keyword evidence="3" id="KW-1185">Reference proteome</keyword>
<gene>
    <name evidence="2" type="ORF">K491DRAFT_697143</name>
</gene>
<evidence type="ECO:0000313" key="2">
    <source>
        <dbReference type="EMBL" id="KAF2650573.1"/>
    </source>
</evidence>
<proteinExistence type="predicted"/>
<evidence type="ECO:0000256" key="1">
    <source>
        <dbReference type="SAM" id="MobiDB-lite"/>
    </source>
</evidence>
<dbReference type="OrthoDB" id="3912456at2759"/>
<accession>A0A6A6SVF0</accession>
<dbReference type="Proteomes" id="UP000799324">
    <property type="component" value="Unassembled WGS sequence"/>
</dbReference>
<protein>
    <submittedName>
        <fullName evidence="2">Uncharacterized protein</fullName>
    </submittedName>
</protein>
<name>A0A6A6SVF0_9PLEO</name>
<evidence type="ECO:0000313" key="3">
    <source>
        <dbReference type="Proteomes" id="UP000799324"/>
    </source>
</evidence>